<keyword evidence="3 11" id="KW-1134">Transmembrane beta strand</keyword>
<keyword evidence="8 12" id="KW-0798">TonB box</keyword>
<keyword evidence="17" id="KW-1185">Reference proteome</keyword>
<keyword evidence="2 11" id="KW-0813">Transport</keyword>
<keyword evidence="13" id="KW-0732">Signal</keyword>
<dbReference type="Pfam" id="PF00593">
    <property type="entry name" value="TonB_dep_Rec_b-barrel"/>
    <property type="match status" value="1"/>
</dbReference>
<evidence type="ECO:0000256" key="4">
    <source>
        <dbReference type="ARBA" id="ARBA00022496"/>
    </source>
</evidence>
<dbReference type="PANTHER" id="PTHR32552:SF81">
    <property type="entry name" value="TONB-DEPENDENT OUTER MEMBRANE RECEPTOR"/>
    <property type="match status" value="1"/>
</dbReference>
<keyword evidence="16" id="KW-0675">Receptor</keyword>
<dbReference type="InterPro" id="IPR036942">
    <property type="entry name" value="Beta-barrel_TonB_sf"/>
</dbReference>
<keyword evidence="9 11" id="KW-0472">Membrane</keyword>
<evidence type="ECO:0000256" key="8">
    <source>
        <dbReference type="ARBA" id="ARBA00023077"/>
    </source>
</evidence>
<dbReference type="InterPro" id="IPR000531">
    <property type="entry name" value="Beta-barrel_TonB"/>
</dbReference>
<evidence type="ECO:0000256" key="7">
    <source>
        <dbReference type="ARBA" id="ARBA00023065"/>
    </source>
</evidence>
<keyword evidence="7" id="KW-0406">Ion transport</keyword>
<evidence type="ECO:0000256" key="13">
    <source>
        <dbReference type="SAM" id="SignalP"/>
    </source>
</evidence>
<feature type="domain" description="TonB-dependent receptor-like beta-barrel" evidence="14">
    <location>
        <begin position="275"/>
        <end position="731"/>
    </location>
</feature>
<dbReference type="Pfam" id="PF07715">
    <property type="entry name" value="Plug"/>
    <property type="match status" value="1"/>
</dbReference>
<feature type="domain" description="TonB-dependent receptor plug" evidence="15">
    <location>
        <begin position="63"/>
        <end position="171"/>
    </location>
</feature>
<evidence type="ECO:0000256" key="9">
    <source>
        <dbReference type="ARBA" id="ARBA00023136"/>
    </source>
</evidence>
<gene>
    <name evidence="16" type="ORF">DVR09_14050</name>
</gene>
<dbReference type="PANTHER" id="PTHR32552">
    <property type="entry name" value="FERRICHROME IRON RECEPTOR-RELATED"/>
    <property type="match status" value="1"/>
</dbReference>
<dbReference type="RefSeq" id="WP_115417591.1">
    <property type="nucleotide sequence ID" value="NZ_CP031357.1"/>
</dbReference>
<reference evidence="17" key="1">
    <citation type="submission" date="2018-07" db="EMBL/GenBank/DDBJ databases">
        <title>Genome sequence of Erythrobacter strain YH-07, an antagonistic bacterium isolated from Yellow Sea.</title>
        <authorList>
            <person name="Tang T."/>
            <person name="Liu Q."/>
            <person name="Sun X."/>
        </authorList>
    </citation>
    <scope>NUCLEOTIDE SEQUENCE [LARGE SCALE GENOMIC DNA]</scope>
    <source>
        <strain evidence="17">YH-07</strain>
    </source>
</reference>
<evidence type="ECO:0000256" key="5">
    <source>
        <dbReference type="ARBA" id="ARBA00022692"/>
    </source>
</evidence>
<dbReference type="PROSITE" id="PS52016">
    <property type="entry name" value="TONB_DEPENDENT_REC_3"/>
    <property type="match status" value="1"/>
</dbReference>
<comment type="similarity">
    <text evidence="11 12">Belongs to the TonB-dependent receptor family.</text>
</comment>
<evidence type="ECO:0000256" key="3">
    <source>
        <dbReference type="ARBA" id="ARBA00022452"/>
    </source>
</evidence>
<keyword evidence="4" id="KW-0410">Iron transport</keyword>
<evidence type="ECO:0000256" key="12">
    <source>
        <dbReference type="RuleBase" id="RU003357"/>
    </source>
</evidence>
<keyword evidence="6" id="KW-0408">Iron</keyword>
<evidence type="ECO:0000259" key="15">
    <source>
        <dbReference type="Pfam" id="PF07715"/>
    </source>
</evidence>
<proteinExistence type="inferred from homology"/>
<sequence length="765" mass="83038">MKVSIGSAAKSVLLAGCALGGAPQVHAQTNPDASLGQSAEEEYENEAIGEPIIVTAQRRSQNVQDVPIAISAFGGDTLTEASIRDPRDLTLLVPSLSMQAGTAASTTSLFIRGVGIGDFNSNTTGAVGVYVDDVFLGANSGKLFNVFDSEGIEILKGPQGTLYGRNTTAGAIRFSSRKPTDYFTADANILYGRFDEFVAEAGVGGPIVGEALTFRAAGTYHRRDGTTLNRVTGNQVNDIDRWALRGIIDLRPTDDLLLRLSVHGGKSTGGARQFQHRGQGVDFFGNPATLPDGTPTDGLGYADTDDDIFAGDYNVEGAERISTFGASLTGELQLGSVLLTSITAYEQVNRETLEDTDASPADLVVAYYEDRPRQFSQEVRLQSDDGGDFNWIIGGYYFHDELKTDNAFDLLRSLRDPNDLLGTFDPVNSLGLLRYPYTQDTDSYALFGQADIPLTERLTATAGLRYSHDTIAMEYRSLFDAIGGIAPTKAYSDVTVPILDFSGEESFEDLSWRLALNYDLDETLVYASFSKGYNSGGFAGGASTDLVQLQPFGSEKLYAYEVGLKTEILNRLVQFNAAAFYYDYRDLQVFVFDLTGPIPVQRKVNAGNARVYGFEADTTIRPSRNFDLFASITLLDGKYEEFDAFGGAAFSGNRMVNAPEFSAAGGVNFRFPLGASGDLKARIDGSYTSSIFLFPDNDPVSRVDDHGQVNARLAWQNASESLELAMWGKNIFGEKYITSYAPVITSDQLNYNDPSTYGVQLILKY</sequence>
<dbReference type="Proteomes" id="UP000254508">
    <property type="component" value="Chromosome"/>
</dbReference>
<evidence type="ECO:0000313" key="16">
    <source>
        <dbReference type="EMBL" id="AXK43283.1"/>
    </source>
</evidence>
<dbReference type="EMBL" id="CP031357">
    <property type="protein sequence ID" value="AXK43283.1"/>
    <property type="molecule type" value="Genomic_DNA"/>
</dbReference>
<feature type="signal peptide" evidence="13">
    <location>
        <begin position="1"/>
        <end position="27"/>
    </location>
</feature>
<protein>
    <submittedName>
        <fullName evidence="16">TonB-dependent receptor</fullName>
    </submittedName>
</protein>
<dbReference type="InterPro" id="IPR012910">
    <property type="entry name" value="Plug_dom"/>
</dbReference>
<evidence type="ECO:0000256" key="2">
    <source>
        <dbReference type="ARBA" id="ARBA00022448"/>
    </source>
</evidence>
<dbReference type="Gene3D" id="2.40.170.20">
    <property type="entry name" value="TonB-dependent receptor, beta-barrel domain"/>
    <property type="match status" value="1"/>
</dbReference>
<dbReference type="AlphaFoldDB" id="A0A345YH81"/>
<feature type="chain" id="PRO_5016758506" evidence="13">
    <location>
        <begin position="28"/>
        <end position="765"/>
    </location>
</feature>
<keyword evidence="10 11" id="KW-0998">Cell outer membrane</keyword>
<dbReference type="GO" id="GO:0006826">
    <property type="term" value="P:iron ion transport"/>
    <property type="evidence" value="ECO:0007669"/>
    <property type="project" value="UniProtKB-KW"/>
</dbReference>
<dbReference type="OrthoDB" id="127311at2"/>
<dbReference type="GO" id="GO:0009279">
    <property type="term" value="C:cell outer membrane"/>
    <property type="evidence" value="ECO:0007669"/>
    <property type="project" value="UniProtKB-SubCell"/>
</dbReference>
<organism evidence="16 17">
    <name type="scientific">Erythrobacter aureus</name>
    <dbReference type="NCBI Taxonomy" id="2182384"/>
    <lineage>
        <taxon>Bacteria</taxon>
        <taxon>Pseudomonadati</taxon>
        <taxon>Pseudomonadota</taxon>
        <taxon>Alphaproteobacteria</taxon>
        <taxon>Sphingomonadales</taxon>
        <taxon>Erythrobacteraceae</taxon>
        <taxon>Erythrobacter/Porphyrobacter group</taxon>
        <taxon>Erythrobacter</taxon>
    </lineage>
</organism>
<dbReference type="InterPro" id="IPR039426">
    <property type="entry name" value="TonB-dep_rcpt-like"/>
</dbReference>
<keyword evidence="5 11" id="KW-0812">Transmembrane</keyword>
<evidence type="ECO:0000256" key="10">
    <source>
        <dbReference type="ARBA" id="ARBA00023237"/>
    </source>
</evidence>
<dbReference type="KEGG" id="err:DVR09_14050"/>
<dbReference type="SUPFAM" id="SSF56935">
    <property type="entry name" value="Porins"/>
    <property type="match status" value="1"/>
</dbReference>
<evidence type="ECO:0000256" key="1">
    <source>
        <dbReference type="ARBA" id="ARBA00004571"/>
    </source>
</evidence>
<accession>A0A345YH81</accession>
<evidence type="ECO:0000256" key="6">
    <source>
        <dbReference type="ARBA" id="ARBA00023004"/>
    </source>
</evidence>
<comment type="subcellular location">
    <subcellularLocation>
        <location evidence="1 11">Cell outer membrane</location>
        <topology evidence="1 11">Multi-pass membrane protein</topology>
    </subcellularLocation>
</comment>
<evidence type="ECO:0000313" key="17">
    <source>
        <dbReference type="Proteomes" id="UP000254508"/>
    </source>
</evidence>
<evidence type="ECO:0000256" key="11">
    <source>
        <dbReference type="PROSITE-ProRule" id="PRU01360"/>
    </source>
</evidence>
<evidence type="ECO:0000259" key="14">
    <source>
        <dbReference type="Pfam" id="PF00593"/>
    </source>
</evidence>
<name>A0A345YH81_9SPHN</name>